<proteinExistence type="predicted"/>
<feature type="region of interest" description="Disordered" evidence="1">
    <location>
        <begin position="45"/>
        <end position="72"/>
    </location>
</feature>
<protein>
    <submittedName>
        <fullName evidence="2">Uncharacterized protein</fullName>
    </submittedName>
</protein>
<name>A0AAW1PU37_9CHLO</name>
<dbReference type="Proteomes" id="UP001465755">
    <property type="component" value="Unassembled WGS sequence"/>
</dbReference>
<dbReference type="EMBL" id="JALJOQ010000005">
    <property type="protein sequence ID" value="KAK9813355.1"/>
    <property type="molecule type" value="Genomic_DNA"/>
</dbReference>
<evidence type="ECO:0000313" key="3">
    <source>
        <dbReference type="Proteomes" id="UP001465755"/>
    </source>
</evidence>
<reference evidence="2 3" key="1">
    <citation type="journal article" date="2024" name="Nat. Commun.">
        <title>Phylogenomics reveals the evolutionary origins of lichenization in chlorophyte algae.</title>
        <authorList>
            <person name="Puginier C."/>
            <person name="Libourel C."/>
            <person name="Otte J."/>
            <person name="Skaloud P."/>
            <person name="Haon M."/>
            <person name="Grisel S."/>
            <person name="Petersen M."/>
            <person name="Berrin J.G."/>
            <person name="Delaux P.M."/>
            <person name="Dal Grande F."/>
            <person name="Keller J."/>
        </authorList>
    </citation>
    <scope>NUCLEOTIDE SEQUENCE [LARGE SCALE GENOMIC DNA]</scope>
    <source>
        <strain evidence="2 3">SAG 2036</strain>
    </source>
</reference>
<comment type="caution">
    <text evidence="2">The sequence shown here is derived from an EMBL/GenBank/DDBJ whole genome shotgun (WGS) entry which is preliminary data.</text>
</comment>
<feature type="compositionally biased region" description="Polar residues" evidence="1">
    <location>
        <begin position="45"/>
        <end position="66"/>
    </location>
</feature>
<dbReference type="AlphaFoldDB" id="A0AAW1PU37"/>
<evidence type="ECO:0000256" key="1">
    <source>
        <dbReference type="SAM" id="MobiDB-lite"/>
    </source>
</evidence>
<organism evidence="2 3">
    <name type="scientific">Symbiochloris irregularis</name>
    <dbReference type="NCBI Taxonomy" id="706552"/>
    <lineage>
        <taxon>Eukaryota</taxon>
        <taxon>Viridiplantae</taxon>
        <taxon>Chlorophyta</taxon>
        <taxon>core chlorophytes</taxon>
        <taxon>Trebouxiophyceae</taxon>
        <taxon>Trebouxiales</taxon>
        <taxon>Trebouxiaceae</taxon>
        <taxon>Symbiochloris</taxon>
    </lineage>
</organism>
<gene>
    <name evidence="2" type="ORF">WJX73_001905</name>
</gene>
<evidence type="ECO:0000313" key="2">
    <source>
        <dbReference type="EMBL" id="KAK9813355.1"/>
    </source>
</evidence>
<sequence length="72" mass="7568">MVGRLCQNASCLDPVSSCKNTIKEPAEIPDSALQRLLEYTSLRQGSNSIPSSAAPNTVRPGQSSCTAHHAAT</sequence>
<keyword evidence="3" id="KW-1185">Reference proteome</keyword>
<accession>A0AAW1PU37</accession>